<evidence type="ECO:0000259" key="2">
    <source>
        <dbReference type="Pfam" id="PF09084"/>
    </source>
</evidence>
<sequence length="335" mass="36208">MRRIIGGLTAAIALALSLASTGHAEEKTTLSITRQPGILYLASHVMETQKLIEKDAAAEGLKDVKVEWRTFNGGGAQTDALLAGNVDVVNTGTGNLLLLWDRTRGKVKGIITSSAQPVIMVSNDPKIKSLKDIGPTDKIAVPTVGVSTQAILLQMEAAKMFGEGQTKKFDPNTVQMGHPDAVAALANANHEVKTHFSAPPFQYLELKMPGVHKVIDSRDIVGGALTQATFFTTTGFADANPKLVKALRTATEQAVAFIKKDPKAALEAYKTVSGDKTSLDDLMAMLKEPHMDEWRTDPQGTMKFAEHLYKIGTLKTMPKAWTDYYLPDSAYLNGN</sequence>
<dbReference type="EMBL" id="MKIM01000021">
    <property type="protein sequence ID" value="OLP46449.1"/>
    <property type="molecule type" value="Genomic_DNA"/>
</dbReference>
<dbReference type="PANTHER" id="PTHR30024:SF2">
    <property type="entry name" value="ABC TRANSPORTER SUBSTRATE-BINDING PROTEIN"/>
    <property type="match status" value="1"/>
</dbReference>
<feature type="signal peptide" evidence="1">
    <location>
        <begin position="1"/>
        <end position="24"/>
    </location>
</feature>
<dbReference type="SUPFAM" id="SSF53850">
    <property type="entry name" value="Periplasmic binding protein-like II"/>
    <property type="match status" value="1"/>
</dbReference>
<dbReference type="AlphaFoldDB" id="A0A1Q8ZX01"/>
<keyword evidence="4" id="KW-1185">Reference proteome</keyword>
<dbReference type="STRING" id="1867956.BJF95_03875"/>
<dbReference type="PANTHER" id="PTHR30024">
    <property type="entry name" value="ALIPHATIC SULFONATES-BINDING PROTEIN-RELATED"/>
    <property type="match status" value="1"/>
</dbReference>
<evidence type="ECO:0000313" key="4">
    <source>
        <dbReference type="Proteomes" id="UP000186894"/>
    </source>
</evidence>
<dbReference type="Proteomes" id="UP000186894">
    <property type="component" value="Unassembled WGS sequence"/>
</dbReference>
<gene>
    <name evidence="3" type="ORF">BJF95_03875</name>
</gene>
<dbReference type="InterPro" id="IPR015168">
    <property type="entry name" value="SsuA/THI5"/>
</dbReference>
<dbReference type="Gene3D" id="3.40.190.10">
    <property type="entry name" value="Periplasmic binding protein-like II"/>
    <property type="match status" value="2"/>
</dbReference>
<evidence type="ECO:0000256" key="1">
    <source>
        <dbReference type="SAM" id="SignalP"/>
    </source>
</evidence>
<dbReference type="RefSeq" id="WP_075638123.1">
    <property type="nucleotide sequence ID" value="NZ_MKIM01000021.1"/>
</dbReference>
<evidence type="ECO:0000313" key="3">
    <source>
        <dbReference type="EMBL" id="OLP46449.1"/>
    </source>
</evidence>
<reference evidence="3 4" key="1">
    <citation type="submission" date="2016-09" db="EMBL/GenBank/DDBJ databases">
        <title>Rhizobium oryziradicis sp. nov., isolated from the root of rice.</title>
        <authorList>
            <person name="Zhao J."/>
            <person name="Zhang X."/>
        </authorList>
    </citation>
    <scope>NUCLEOTIDE SEQUENCE [LARGE SCALE GENOMIC DNA]</scope>
    <source>
        <strain evidence="3 4">N19</strain>
    </source>
</reference>
<name>A0A1Q8ZX01_9HYPH</name>
<protein>
    <submittedName>
        <fullName evidence="3">ABC transporter substrate-binding protein</fullName>
    </submittedName>
</protein>
<comment type="caution">
    <text evidence="3">The sequence shown here is derived from an EMBL/GenBank/DDBJ whole genome shotgun (WGS) entry which is preliminary data.</text>
</comment>
<accession>A0A1Q8ZX01</accession>
<dbReference type="OrthoDB" id="6788250at2"/>
<keyword evidence="1" id="KW-0732">Signal</keyword>
<dbReference type="Pfam" id="PF09084">
    <property type="entry name" value="NMT1"/>
    <property type="match status" value="1"/>
</dbReference>
<feature type="domain" description="SsuA/THI5-like" evidence="2">
    <location>
        <begin position="65"/>
        <end position="265"/>
    </location>
</feature>
<proteinExistence type="predicted"/>
<organism evidence="3 4">
    <name type="scientific">Rhizobium oryziradicis</name>
    <dbReference type="NCBI Taxonomy" id="1867956"/>
    <lineage>
        <taxon>Bacteria</taxon>
        <taxon>Pseudomonadati</taxon>
        <taxon>Pseudomonadota</taxon>
        <taxon>Alphaproteobacteria</taxon>
        <taxon>Hyphomicrobiales</taxon>
        <taxon>Rhizobiaceae</taxon>
        <taxon>Rhizobium/Agrobacterium group</taxon>
        <taxon>Rhizobium</taxon>
    </lineage>
</organism>
<feature type="chain" id="PRO_5012096128" evidence="1">
    <location>
        <begin position="25"/>
        <end position="335"/>
    </location>
</feature>